<dbReference type="InterPro" id="IPR007369">
    <property type="entry name" value="Peptidase_A22B_SPP"/>
</dbReference>
<keyword evidence="4" id="KW-0378">Hydrolase</keyword>
<reference evidence="11" key="1">
    <citation type="submission" date="2022-12" db="EMBL/GenBank/DDBJ databases">
        <authorList>
            <person name="Webb A."/>
        </authorList>
    </citation>
    <scope>NUCLEOTIDE SEQUENCE</scope>
    <source>
        <strain evidence="11">Hp1</strain>
    </source>
</reference>
<dbReference type="Gene3D" id="3.50.30.30">
    <property type="match status" value="1"/>
</dbReference>
<comment type="subcellular location">
    <subcellularLocation>
        <location evidence="1">Endomembrane system</location>
        <topology evidence="1">Multi-pass membrane protein</topology>
    </subcellularLocation>
</comment>
<feature type="transmembrane region" description="Helical" evidence="8">
    <location>
        <begin position="575"/>
        <end position="596"/>
    </location>
</feature>
<evidence type="ECO:0000256" key="7">
    <source>
        <dbReference type="SAM" id="MobiDB-lite"/>
    </source>
</evidence>
<sequence length="801" mass="87124">MVLFVRRLVLAFAGAAAALVSAKNPANPILSAIVNVKNLDTVFYASSATEEKWGASLEVQKLRNGERRAFYPLVYSATAVGDAYGCTSKKKLLSASRSRNTSASSGLWDPIGATLLEQLSEPFVLLVDRGGCSFAEKALYAQELGAAVLIVTDTLEELYDRLNVAGITEEERRLEYSCSRGSGNVKSNAEIDDFTSASWRDDARVRSCADSNKCSSHMCVPTGGANNQVCCVWDIPDTMGFGTSDVISEKSEVSDIVVVRLSIADGNSLKKILTISGKDKSSRLLVSVYERDPPLIDPSQVIIWIVACATVLIGSYRGAAYERTKAQLEAALIAADVTSSDAIAQARVAFEEHDEQVPRQGQLDLGSRHALVFLVLGSGLLLLLFIMDAVIVVVVLFGTGAVFVTFEAIWEPLMRRLPVRRLHMLPWRDVDWQWEDVLVPAVWSIDNMLALALSVGTALFWFLARFQSYSWVLQDVFGVCFCLVFLRIARVPNLKVATLLLALVFVYDVFTVILSPYIFDENVMIKVATGGAQGAVVGGTRSGYCLRYPTDTKHDCRSESMPILLRVPKMLDWRAGSSLLGLGDIVLPGLLLVFGARYDYATRGQLFGRLVPYYGKTFDQRNVSDGMSGTTTGMDWHLDVSGAELGSTKKLYTSRRGLFCILMWGYTIGLLLANVGVATTGSDQPALVYVVPCTLGFLAVVAWRRGILRKLWEGPPELVPGYARREESAVFGGLYNDDAMQLRGLGVECAKAKNSDVVLLQQHRGGTDSPVSGASYEMSNDTPTGCAPKVPNCAAGSLNSK</sequence>
<dbReference type="EMBL" id="CANTFL010000990">
    <property type="protein sequence ID" value="CAI5729543.1"/>
    <property type="molecule type" value="Genomic_DNA"/>
</dbReference>
<dbReference type="PANTHER" id="PTHR12174">
    <property type="entry name" value="SIGNAL PEPTIDE PEPTIDASE"/>
    <property type="match status" value="1"/>
</dbReference>
<feature type="signal peptide" evidence="9">
    <location>
        <begin position="1"/>
        <end position="22"/>
    </location>
</feature>
<evidence type="ECO:0000256" key="4">
    <source>
        <dbReference type="ARBA" id="ARBA00022801"/>
    </source>
</evidence>
<evidence type="ECO:0000256" key="6">
    <source>
        <dbReference type="ARBA" id="ARBA00023136"/>
    </source>
</evidence>
<dbReference type="InterPro" id="IPR003137">
    <property type="entry name" value="PA_domain"/>
</dbReference>
<evidence type="ECO:0000313" key="12">
    <source>
        <dbReference type="Proteomes" id="UP001162031"/>
    </source>
</evidence>
<dbReference type="Pfam" id="PF02225">
    <property type="entry name" value="PA"/>
    <property type="match status" value="1"/>
</dbReference>
<dbReference type="GO" id="GO:0033619">
    <property type="term" value="P:membrane protein proteolysis"/>
    <property type="evidence" value="ECO:0007669"/>
    <property type="project" value="TreeGrafter"/>
</dbReference>
<dbReference type="Proteomes" id="UP001162031">
    <property type="component" value="Unassembled WGS sequence"/>
</dbReference>
<keyword evidence="6 8" id="KW-0472">Membrane</keyword>
<evidence type="ECO:0000256" key="3">
    <source>
        <dbReference type="ARBA" id="ARBA00022692"/>
    </source>
</evidence>
<proteinExistence type="inferred from homology"/>
<feature type="transmembrane region" description="Helical" evidence="8">
    <location>
        <begin position="658"/>
        <end position="680"/>
    </location>
</feature>
<dbReference type="GO" id="GO:0030660">
    <property type="term" value="C:Golgi-associated vesicle membrane"/>
    <property type="evidence" value="ECO:0007669"/>
    <property type="project" value="TreeGrafter"/>
</dbReference>
<feature type="compositionally biased region" description="Polar residues" evidence="7">
    <location>
        <begin position="769"/>
        <end position="783"/>
    </location>
</feature>
<organism evidence="11 12">
    <name type="scientific">Hyaloperonospora brassicae</name>
    <name type="common">Brassica downy mildew</name>
    <name type="synonym">Peronospora brassicae</name>
    <dbReference type="NCBI Taxonomy" id="162125"/>
    <lineage>
        <taxon>Eukaryota</taxon>
        <taxon>Sar</taxon>
        <taxon>Stramenopiles</taxon>
        <taxon>Oomycota</taxon>
        <taxon>Peronosporomycetes</taxon>
        <taxon>Peronosporales</taxon>
        <taxon>Peronosporaceae</taxon>
        <taxon>Hyaloperonospora</taxon>
    </lineage>
</organism>
<comment type="caution">
    <text evidence="11">The sequence shown here is derived from an EMBL/GenBank/DDBJ whole genome shotgun (WGS) entry which is preliminary data.</text>
</comment>
<feature type="transmembrane region" description="Helical" evidence="8">
    <location>
        <begin position="686"/>
        <end position="703"/>
    </location>
</feature>
<keyword evidence="3 8" id="KW-0812">Transmembrane</keyword>
<keyword evidence="9" id="KW-0732">Signal</keyword>
<feature type="domain" description="PA" evidence="10">
    <location>
        <begin position="71"/>
        <end position="160"/>
    </location>
</feature>
<accession>A0AAV0TY83</accession>
<evidence type="ECO:0000256" key="9">
    <source>
        <dbReference type="SAM" id="SignalP"/>
    </source>
</evidence>
<dbReference type="PANTHER" id="PTHR12174:SF75">
    <property type="entry name" value="SIGNAL PEPTIDE PEPTIDASE-LIKE 2"/>
    <property type="match status" value="1"/>
</dbReference>
<evidence type="ECO:0000313" key="11">
    <source>
        <dbReference type="EMBL" id="CAI5729543.1"/>
    </source>
</evidence>
<keyword evidence="5 8" id="KW-1133">Transmembrane helix</keyword>
<dbReference type="GO" id="GO:0042500">
    <property type="term" value="F:aspartic endopeptidase activity, intramembrane cleaving"/>
    <property type="evidence" value="ECO:0007669"/>
    <property type="project" value="InterPro"/>
</dbReference>
<dbReference type="GO" id="GO:0005765">
    <property type="term" value="C:lysosomal membrane"/>
    <property type="evidence" value="ECO:0007669"/>
    <property type="project" value="TreeGrafter"/>
</dbReference>
<evidence type="ECO:0000256" key="5">
    <source>
        <dbReference type="ARBA" id="ARBA00022989"/>
    </source>
</evidence>
<keyword evidence="12" id="KW-1185">Reference proteome</keyword>
<name>A0AAV0TY83_HYABA</name>
<feature type="transmembrane region" description="Helical" evidence="8">
    <location>
        <begin position="437"/>
        <end position="463"/>
    </location>
</feature>
<feature type="chain" id="PRO_5043415427" description="PA domain-containing protein" evidence="9">
    <location>
        <begin position="23"/>
        <end position="801"/>
    </location>
</feature>
<evidence type="ECO:0000259" key="10">
    <source>
        <dbReference type="Pfam" id="PF02225"/>
    </source>
</evidence>
<feature type="transmembrane region" description="Helical" evidence="8">
    <location>
        <begin position="496"/>
        <end position="519"/>
    </location>
</feature>
<comment type="similarity">
    <text evidence="2">Belongs to the peptidase A22B family.</text>
</comment>
<dbReference type="SMART" id="SM00730">
    <property type="entry name" value="PSN"/>
    <property type="match status" value="1"/>
</dbReference>
<dbReference type="AlphaFoldDB" id="A0AAV0TY83"/>
<feature type="transmembrane region" description="Helical" evidence="8">
    <location>
        <begin position="369"/>
        <end position="386"/>
    </location>
</feature>
<evidence type="ECO:0000256" key="8">
    <source>
        <dbReference type="SAM" id="Phobius"/>
    </source>
</evidence>
<feature type="region of interest" description="Disordered" evidence="7">
    <location>
        <begin position="764"/>
        <end position="801"/>
    </location>
</feature>
<protein>
    <recommendedName>
        <fullName evidence="10">PA domain-containing protein</fullName>
    </recommendedName>
</protein>
<dbReference type="GO" id="GO:0098554">
    <property type="term" value="C:cytoplasmic side of endoplasmic reticulum membrane"/>
    <property type="evidence" value="ECO:0007669"/>
    <property type="project" value="TreeGrafter"/>
</dbReference>
<dbReference type="GO" id="GO:0098553">
    <property type="term" value="C:lumenal side of endoplasmic reticulum membrane"/>
    <property type="evidence" value="ECO:0007669"/>
    <property type="project" value="TreeGrafter"/>
</dbReference>
<dbReference type="Pfam" id="PF04258">
    <property type="entry name" value="Peptidase_A22B"/>
    <property type="match status" value="1"/>
</dbReference>
<gene>
    <name evidence="11" type="ORF">HBR001_LOCUS4587</name>
</gene>
<dbReference type="InterPro" id="IPR006639">
    <property type="entry name" value="Preselin/SPP"/>
</dbReference>
<evidence type="ECO:0000256" key="2">
    <source>
        <dbReference type="ARBA" id="ARBA00006859"/>
    </source>
</evidence>
<evidence type="ECO:0000256" key="1">
    <source>
        <dbReference type="ARBA" id="ARBA00004127"/>
    </source>
</evidence>
<feature type="transmembrane region" description="Helical" evidence="8">
    <location>
        <begin position="392"/>
        <end position="410"/>
    </location>
</feature>
<feature type="transmembrane region" description="Helical" evidence="8">
    <location>
        <begin position="469"/>
        <end position="489"/>
    </location>
</feature>
<feature type="transmembrane region" description="Helical" evidence="8">
    <location>
        <begin position="301"/>
        <end position="319"/>
    </location>
</feature>